<feature type="region of interest" description="Disordered" evidence="1">
    <location>
        <begin position="1"/>
        <end position="26"/>
    </location>
</feature>
<sequence length="94" mass="10307">MSSRTLPAPAETPPARRGTFDAKASRVRRVEIQASHNLLERNHGAALDAMEAAERDRLALYVFGSEESVRLGRQHAPDLYRIALLSALATGKQP</sequence>
<comment type="caution">
    <text evidence="2">The sequence shown here is derived from an EMBL/GenBank/DDBJ whole genome shotgun (WGS) entry which is preliminary data.</text>
</comment>
<accession>A0A5C5UTX4</accession>
<organism evidence="2 3">
    <name type="scientific">Posidoniimonas corsicana</name>
    <dbReference type="NCBI Taxonomy" id="1938618"/>
    <lineage>
        <taxon>Bacteria</taxon>
        <taxon>Pseudomonadati</taxon>
        <taxon>Planctomycetota</taxon>
        <taxon>Planctomycetia</taxon>
        <taxon>Pirellulales</taxon>
        <taxon>Lacipirellulaceae</taxon>
        <taxon>Posidoniimonas</taxon>
    </lineage>
</organism>
<protein>
    <submittedName>
        <fullName evidence="2">Uncharacterized protein</fullName>
    </submittedName>
</protein>
<name>A0A5C5UTX4_9BACT</name>
<dbReference type="Proteomes" id="UP000316714">
    <property type="component" value="Unassembled WGS sequence"/>
</dbReference>
<proteinExistence type="predicted"/>
<evidence type="ECO:0000313" key="2">
    <source>
        <dbReference type="EMBL" id="TWT29319.1"/>
    </source>
</evidence>
<gene>
    <name evidence="2" type="ORF">KOR34_52290</name>
</gene>
<keyword evidence="3" id="KW-1185">Reference proteome</keyword>
<dbReference type="RefSeq" id="WP_146569034.1">
    <property type="nucleotide sequence ID" value="NZ_SIHJ01000009.1"/>
</dbReference>
<reference evidence="2 3" key="1">
    <citation type="submission" date="2019-02" db="EMBL/GenBank/DDBJ databases">
        <title>Deep-cultivation of Planctomycetes and their phenomic and genomic characterization uncovers novel biology.</title>
        <authorList>
            <person name="Wiegand S."/>
            <person name="Jogler M."/>
            <person name="Boedeker C."/>
            <person name="Pinto D."/>
            <person name="Vollmers J."/>
            <person name="Rivas-Marin E."/>
            <person name="Kohn T."/>
            <person name="Peeters S.H."/>
            <person name="Heuer A."/>
            <person name="Rast P."/>
            <person name="Oberbeckmann S."/>
            <person name="Bunk B."/>
            <person name="Jeske O."/>
            <person name="Meyerdierks A."/>
            <person name="Storesund J.E."/>
            <person name="Kallscheuer N."/>
            <person name="Luecker S."/>
            <person name="Lage O.M."/>
            <person name="Pohl T."/>
            <person name="Merkel B.J."/>
            <person name="Hornburger P."/>
            <person name="Mueller R.-W."/>
            <person name="Bruemmer F."/>
            <person name="Labrenz M."/>
            <person name="Spormann A.M."/>
            <person name="Op Den Camp H."/>
            <person name="Overmann J."/>
            <person name="Amann R."/>
            <person name="Jetten M.S.M."/>
            <person name="Mascher T."/>
            <person name="Medema M.H."/>
            <person name="Devos D.P."/>
            <person name="Kaster A.-K."/>
            <person name="Ovreas L."/>
            <person name="Rohde M."/>
            <person name="Galperin M.Y."/>
            <person name="Jogler C."/>
        </authorList>
    </citation>
    <scope>NUCLEOTIDE SEQUENCE [LARGE SCALE GENOMIC DNA]</scope>
    <source>
        <strain evidence="2 3">KOR34</strain>
    </source>
</reference>
<dbReference type="AlphaFoldDB" id="A0A5C5UTX4"/>
<evidence type="ECO:0000256" key="1">
    <source>
        <dbReference type="SAM" id="MobiDB-lite"/>
    </source>
</evidence>
<dbReference type="EMBL" id="SIHJ01000009">
    <property type="protein sequence ID" value="TWT29319.1"/>
    <property type="molecule type" value="Genomic_DNA"/>
</dbReference>
<evidence type="ECO:0000313" key="3">
    <source>
        <dbReference type="Proteomes" id="UP000316714"/>
    </source>
</evidence>